<dbReference type="Pfam" id="PF08389">
    <property type="entry name" value="Xpo1"/>
    <property type="match status" value="1"/>
</dbReference>
<keyword evidence="4" id="KW-0653">Protein transport</keyword>
<gene>
    <name evidence="8" type="ORF">TVAG_235110</name>
</gene>
<keyword evidence="5" id="KW-0539">Nucleus</keyword>
<organism evidence="8 9">
    <name type="scientific">Trichomonas vaginalis (strain ATCC PRA-98 / G3)</name>
    <dbReference type="NCBI Taxonomy" id="412133"/>
    <lineage>
        <taxon>Eukaryota</taxon>
        <taxon>Metamonada</taxon>
        <taxon>Parabasalia</taxon>
        <taxon>Trichomonadida</taxon>
        <taxon>Trichomonadidae</taxon>
        <taxon>Trichomonas</taxon>
    </lineage>
</organism>
<dbReference type="Proteomes" id="UP000001542">
    <property type="component" value="Unassembled WGS sequence"/>
</dbReference>
<dbReference type="STRING" id="5722.A2DPN0"/>
<dbReference type="InParanoid" id="A2DPN0"/>
<dbReference type="GO" id="GO:0005049">
    <property type="term" value="F:nuclear export signal receptor activity"/>
    <property type="evidence" value="ECO:0000318"/>
    <property type="project" value="GO_Central"/>
</dbReference>
<dbReference type="PANTHER" id="PTHR11223">
    <property type="entry name" value="EXPORTIN 1/5"/>
    <property type="match status" value="1"/>
</dbReference>
<dbReference type="VEuPathDB" id="TrichDB:TVAG_235110"/>
<reference evidence="8" key="1">
    <citation type="submission" date="2006-10" db="EMBL/GenBank/DDBJ databases">
        <authorList>
            <person name="Amadeo P."/>
            <person name="Zhao Q."/>
            <person name="Wortman J."/>
            <person name="Fraser-Liggett C."/>
            <person name="Carlton J."/>
        </authorList>
    </citation>
    <scope>NUCLEOTIDE SEQUENCE</scope>
    <source>
        <strain evidence="8">G3</strain>
    </source>
</reference>
<dbReference type="AlphaFoldDB" id="A2DPN0"/>
<reference evidence="8" key="2">
    <citation type="journal article" date="2007" name="Science">
        <title>Draft genome sequence of the sexually transmitted pathogen Trichomonas vaginalis.</title>
        <authorList>
            <person name="Carlton J.M."/>
            <person name="Hirt R.P."/>
            <person name="Silva J.C."/>
            <person name="Delcher A.L."/>
            <person name="Schatz M."/>
            <person name="Zhao Q."/>
            <person name="Wortman J.R."/>
            <person name="Bidwell S.L."/>
            <person name="Alsmark U.C.M."/>
            <person name="Besteiro S."/>
            <person name="Sicheritz-Ponten T."/>
            <person name="Noel C.J."/>
            <person name="Dacks J.B."/>
            <person name="Foster P.G."/>
            <person name="Simillion C."/>
            <person name="Van de Peer Y."/>
            <person name="Miranda-Saavedra D."/>
            <person name="Barton G.J."/>
            <person name="Westrop G.D."/>
            <person name="Mueller S."/>
            <person name="Dessi D."/>
            <person name="Fiori P.L."/>
            <person name="Ren Q."/>
            <person name="Paulsen I."/>
            <person name="Zhang H."/>
            <person name="Bastida-Corcuera F.D."/>
            <person name="Simoes-Barbosa A."/>
            <person name="Brown M.T."/>
            <person name="Hayes R.D."/>
            <person name="Mukherjee M."/>
            <person name="Okumura C.Y."/>
            <person name="Schneider R."/>
            <person name="Smith A.J."/>
            <person name="Vanacova S."/>
            <person name="Villalvazo M."/>
            <person name="Haas B.J."/>
            <person name="Pertea M."/>
            <person name="Feldblyum T.V."/>
            <person name="Utterback T.R."/>
            <person name="Shu C.L."/>
            <person name="Osoegawa K."/>
            <person name="de Jong P.J."/>
            <person name="Hrdy I."/>
            <person name="Horvathova L."/>
            <person name="Zubacova Z."/>
            <person name="Dolezal P."/>
            <person name="Malik S.B."/>
            <person name="Logsdon J.M. Jr."/>
            <person name="Henze K."/>
            <person name="Gupta A."/>
            <person name="Wang C.C."/>
            <person name="Dunne R.L."/>
            <person name="Upcroft J.A."/>
            <person name="Upcroft P."/>
            <person name="White O."/>
            <person name="Salzberg S.L."/>
            <person name="Tang P."/>
            <person name="Chiu C.-H."/>
            <person name="Lee Y.-S."/>
            <person name="Embley T.M."/>
            <person name="Coombs G.H."/>
            <person name="Mottram J.C."/>
            <person name="Tachezy J."/>
            <person name="Fraser-Liggett C.M."/>
            <person name="Johnson P.J."/>
        </authorList>
    </citation>
    <scope>NUCLEOTIDE SEQUENCE [LARGE SCALE GENOMIC DNA]</scope>
    <source>
        <strain evidence="8">G3</strain>
    </source>
</reference>
<comment type="similarity">
    <text evidence="2">Belongs to the exportin family.</text>
</comment>
<dbReference type="InterPro" id="IPR013598">
    <property type="entry name" value="Exportin-1/Importin-b-like"/>
</dbReference>
<dbReference type="KEGG" id="tva:4775647"/>
<dbReference type="eggNOG" id="KOG2020">
    <property type="taxonomic scope" value="Eukaryota"/>
</dbReference>
<keyword evidence="3" id="KW-0813">Transport</keyword>
<dbReference type="EMBL" id="DS113228">
    <property type="protein sequence ID" value="EAY17630.1"/>
    <property type="molecule type" value="Genomic_DNA"/>
</dbReference>
<keyword evidence="9" id="KW-1185">Reference proteome</keyword>
<evidence type="ECO:0000259" key="6">
    <source>
        <dbReference type="Pfam" id="PF08389"/>
    </source>
</evidence>
<evidence type="ECO:0000259" key="7">
    <source>
        <dbReference type="Pfam" id="PF08767"/>
    </source>
</evidence>
<name>A2DPN0_TRIV3</name>
<feature type="domain" description="Exportin-1/Importin-beta-like" evidence="6">
    <location>
        <begin position="116"/>
        <end position="244"/>
    </location>
</feature>
<dbReference type="VEuPathDB" id="TrichDB:TVAGG3_0935130"/>
<dbReference type="GO" id="GO:0005737">
    <property type="term" value="C:cytoplasm"/>
    <property type="evidence" value="ECO:0000318"/>
    <property type="project" value="GO_Central"/>
</dbReference>
<feature type="domain" description="Exportin-1 C-terminal" evidence="7">
    <location>
        <begin position="675"/>
        <end position="967"/>
    </location>
</feature>
<dbReference type="InterPro" id="IPR016024">
    <property type="entry name" value="ARM-type_fold"/>
</dbReference>
<evidence type="ECO:0000256" key="5">
    <source>
        <dbReference type="ARBA" id="ARBA00023242"/>
    </source>
</evidence>
<dbReference type="RefSeq" id="XP_001329765.1">
    <property type="nucleotide sequence ID" value="XM_001329730.1"/>
</dbReference>
<dbReference type="GO" id="GO:0000056">
    <property type="term" value="P:ribosomal small subunit export from nucleus"/>
    <property type="evidence" value="ECO:0000318"/>
    <property type="project" value="GO_Central"/>
</dbReference>
<dbReference type="InterPro" id="IPR011989">
    <property type="entry name" value="ARM-like"/>
</dbReference>
<evidence type="ECO:0000256" key="1">
    <source>
        <dbReference type="ARBA" id="ARBA00004123"/>
    </source>
</evidence>
<dbReference type="GO" id="GO:0005634">
    <property type="term" value="C:nucleus"/>
    <property type="evidence" value="ECO:0000318"/>
    <property type="project" value="GO_Central"/>
</dbReference>
<evidence type="ECO:0000313" key="9">
    <source>
        <dbReference type="Proteomes" id="UP000001542"/>
    </source>
</evidence>
<dbReference type="Pfam" id="PF08767">
    <property type="entry name" value="CRM1_C"/>
    <property type="match status" value="1"/>
</dbReference>
<dbReference type="GO" id="GO:0000055">
    <property type="term" value="P:ribosomal large subunit export from nucleus"/>
    <property type="evidence" value="ECO:0000318"/>
    <property type="project" value="GO_Central"/>
</dbReference>
<protein>
    <recommendedName>
        <fullName evidence="10">Importin N-terminal domain-containing protein</fullName>
    </recommendedName>
</protein>
<dbReference type="SUPFAM" id="SSF48371">
    <property type="entry name" value="ARM repeat"/>
    <property type="match status" value="2"/>
</dbReference>
<comment type="subcellular location">
    <subcellularLocation>
        <location evidence="1">Nucleus</location>
    </subcellularLocation>
</comment>
<evidence type="ECO:0008006" key="10">
    <source>
        <dbReference type="Google" id="ProtNLM"/>
    </source>
</evidence>
<accession>A2DPN0</accession>
<dbReference type="OrthoDB" id="27218at2759"/>
<dbReference type="GO" id="GO:0006611">
    <property type="term" value="P:protein export from nucleus"/>
    <property type="evidence" value="ECO:0007669"/>
    <property type="project" value="InterPro"/>
</dbReference>
<evidence type="ECO:0000256" key="2">
    <source>
        <dbReference type="ARBA" id="ARBA00009466"/>
    </source>
</evidence>
<proteinExistence type="inferred from homology"/>
<sequence length="1026" mass="118998">MDDISQSGVAFNIDTFEAIVNIMRQQDSSDKLEEERNRVAEILNQFIKREDIFSFSIEALQSNMSAYSKYYIVQGIRNSIKKFWEIQSEEFREEFKSFFFQYIISIVQSNSAHYLIEICNSALIDIFFFDFPDKWPDILQDLVNSSEVSLQNCINVFKILTSMCEFINETESNYITVKRSIEVKTAFKEYTENIINFVIKAVVSSENDEQIKSGLISLRQLIGFLNNEQYLRVDILNPIYSILARTDKHGIEIIEILSDYISLLHDVEGSEELQNTTFNVTIQVFNYLAGEDFSKAPELLENEEFQYTFITDLTDIISQLMEYVNTQEFFQLLRWVYIMTENAPERIANEIITFWSKFLRQLAIAYIDDPQINETIEQFYHSLRQELIYLVPQPLTSSKYLDDDEREKNTMISMGLITVDFFPPRECITLLTNKNPDDMISIILDNFKNLDLEKLDLKKFTGLLFSSGLVAISLDPDYLDTYLKELFQILFGLSEQFSDLQMKYLIAKTICFVTWSMNRYLDIPTNYAITRALILKILDFMVEDDFEMQFYAIHAMKQLGIKSRNTLTKSPSEDEKSLLQIFCEKTDEISEKLYIENLPELYDCLGLWIPRNPPENEVFTASWVWDHLAERILNFISNSPLNNEQELQLLVAQVKAMANIANFCKIPCSDMMKEFFEALCQLYLTFSNKLVESGIFDDDNLNQFGLLIALIKSSIMKLFDRTISNNPAKNEICSNVIIPITFNQIVIDYVNLPPIGRTPEVFNLMNSICRKHQQNFVENLQLVLTNLYLPTVQMFGDNFDSFLNVRFSFYAFLSNMCTINQILSKLGEEGSDEVLNCLENGATNPYERISNNALIGIINLFNEAYKSMKYDEISLKFIEKHLLDEICFMFNMLIDPTYKCTFDRQISAISNLCSREYAQARAEEIFYRVCSLFPNRPSQEIGEILHNAFTSFNTLIDLRNSVKSFVISVTQISPLDPDLNKQEAKEQAAKLAEQFKDVTGYVYNQAEESSNRNHLDIAQNVSSITI</sequence>
<dbReference type="InterPro" id="IPR045065">
    <property type="entry name" value="XPO1/5"/>
</dbReference>
<evidence type="ECO:0000313" key="8">
    <source>
        <dbReference type="EMBL" id="EAY17630.1"/>
    </source>
</evidence>
<dbReference type="PANTHER" id="PTHR11223:SF2">
    <property type="entry name" value="EXPORTIN-1"/>
    <property type="match status" value="1"/>
</dbReference>
<evidence type="ECO:0000256" key="3">
    <source>
        <dbReference type="ARBA" id="ARBA00022448"/>
    </source>
</evidence>
<evidence type="ECO:0000256" key="4">
    <source>
        <dbReference type="ARBA" id="ARBA00022927"/>
    </source>
</evidence>
<dbReference type="SMR" id="A2DPN0"/>
<dbReference type="InterPro" id="IPR014877">
    <property type="entry name" value="XPO1_C_dom"/>
</dbReference>
<dbReference type="Gene3D" id="1.25.10.10">
    <property type="entry name" value="Leucine-rich Repeat Variant"/>
    <property type="match status" value="1"/>
</dbReference>